<dbReference type="Proteomes" id="UP001589776">
    <property type="component" value="Unassembled WGS sequence"/>
</dbReference>
<evidence type="ECO:0000256" key="1">
    <source>
        <dbReference type="SAM" id="SignalP"/>
    </source>
</evidence>
<dbReference type="EMBL" id="JBHLWN010000067">
    <property type="protein sequence ID" value="MFC0214000.1"/>
    <property type="molecule type" value="Genomic_DNA"/>
</dbReference>
<proteinExistence type="predicted"/>
<feature type="signal peptide" evidence="1">
    <location>
        <begin position="1"/>
        <end position="19"/>
    </location>
</feature>
<dbReference type="RefSeq" id="WP_377471333.1">
    <property type="nucleotide sequence ID" value="NZ_JBHLWN010000067.1"/>
</dbReference>
<feature type="chain" id="PRO_5046437349" description="YtkA-like domain-containing protein" evidence="1">
    <location>
        <begin position="20"/>
        <end position="128"/>
    </location>
</feature>
<name>A0ABV6DMX3_9BACL</name>
<organism evidence="2 3">
    <name type="scientific">Paenibacillus chartarius</name>
    <dbReference type="NCBI Taxonomy" id="747481"/>
    <lineage>
        <taxon>Bacteria</taxon>
        <taxon>Bacillati</taxon>
        <taxon>Bacillota</taxon>
        <taxon>Bacilli</taxon>
        <taxon>Bacillales</taxon>
        <taxon>Paenibacillaceae</taxon>
        <taxon>Paenibacillus</taxon>
    </lineage>
</organism>
<reference evidence="2 3" key="1">
    <citation type="submission" date="2024-09" db="EMBL/GenBank/DDBJ databases">
        <authorList>
            <person name="Sun Q."/>
            <person name="Mori K."/>
        </authorList>
    </citation>
    <scope>NUCLEOTIDE SEQUENCE [LARGE SCALE GENOMIC DNA]</scope>
    <source>
        <strain evidence="2 3">CCM 7759</strain>
    </source>
</reference>
<accession>A0ABV6DMX3</accession>
<evidence type="ECO:0008006" key="4">
    <source>
        <dbReference type="Google" id="ProtNLM"/>
    </source>
</evidence>
<protein>
    <recommendedName>
        <fullName evidence="4">YtkA-like domain-containing protein</fullName>
    </recommendedName>
</protein>
<dbReference type="PROSITE" id="PS51257">
    <property type="entry name" value="PROKAR_LIPOPROTEIN"/>
    <property type="match status" value="1"/>
</dbReference>
<evidence type="ECO:0000313" key="2">
    <source>
        <dbReference type="EMBL" id="MFC0214000.1"/>
    </source>
</evidence>
<keyword evidence="1" id="KW-0732">Signal</keyword>
<keyword evidence="3" id="KW-1185">Reference proteome</keyword>
<comment type="caution">
    <text evidence="2">The sequence shown here is derived from an EMBL/GenBank/DDBJ whole genome shotgun (WGS) entry which is preliminary data.</text>
</comment>
<gene>
    <name evidence="2" type="ORF">ACFFK0_16340</name>
</gene>
<sequence length="128" mass="13973">MKIRNILFLLLSISLTACGAAKPSSSSHAQAHSDHKPTLDVKLEVSGNQVTVKLTTDMLIAPDKLGAARKEGEGHIHMYLDDGEKIAVASEVQVFKDLSPGPHTLRVSLHNNDHTPYDITKSFDFTIQ</sequence>
<evidence type="ECO:0000313" key="3">
    <source>
        <dbReference type="Proteomes" id="UP001589776"/>
    </source>
</evidence>